<reference evidence="2" key="1">
    <citation type="submission" date="2022-05" db="EMBL/GenBank/DDBJ databases">
        <title>A methanotrophic Mycobacterium dominates a cave microbial ecosystem.</title>
        <authorList>
            <person name="Van Spanning R.J.M."/>
            <person name="Guan Q."/>
            <person name="Melkonian C."/>
            <person name="Gallant J."/>
            <person name="Polerecky L."/>
            <person name="Flot J.-F."/>
            <person name="Brandt B.W."/>
            <person name="Braster M."/>
            <person name="Iturbe Espinoza P."/>
            <person name="Aerts J."/>
            <person name="Meima-Franke M."/>
            <person name="Piersma S.R."/>
            <person name="Bunduc C."/>
            <person name="Ummels R."/>
            <person name="Pain A."/>
            <person name="Fleming E.J."/>
            <person name="van der Wel N."/>
            <person name="Gherman V.D."/>
            <person name="Sarbu S.M."/>
            <person name="Bodelier P.L.E."/>
            <person name="Bitter W."/>
        </authorList>
    </citation>
    <scope>NUCLEOTIDE SEQUENCE</scope>
    <source>
        <strain evidence="2">Sulfur Cave</strain>
    </source>
</reference>
<feature type="compositionally biased region" description="Basic residues" evidence="1">
    <location>
        <begin position="1"/>
        <end position="10"/>
    </location>
</feature>
<evidence type="ECO:0000256" key="1">
    <source>
        <dbReference type="SAM" id="MobiDB-lite"/>
    </source>
</evidence>
<organism evidence="2 3">
    <name type="scientific">Candidatus Mycobacterium methanotrophicum</name>
    <dbReference type="NCBI Taxonomy" id="2943498"/>
    <lineage>
        <taxon>Bacteria</taxon>
        <taxon>Bacillati</taxon>
        <taxon>Actinomycetota</taxon>
        <taxon>Actinomycetes</taxon>
        <taxon>Mycobacteriales</taxon>
        <taxon>Mycobacteriaceae</taxon>
        <taxon>Mycobacterium</taxon>
    </lineage>
</organism>
<name>A0ABY4QRB7_9MYCO</name>
<dbReference type="EMBL" id="CP097320">
    <property type="protein sequence ID" value="UQX12426.1"/>
    <property type="molecule type" value="Genomic_DNA"/>
</dbReference>
<dbReference type="Proteomes" id="UP001056610">
    <property type="component" value="Chromosome"/>
</dbReference>
<gene>
    <name evidence="2" type="ORF">M5I08_09370</name>
</gene>
<feature type="region of interest" description="Disordered" evidence="1">
    <location>
        <begin position="1"/>
        <end position="24"/>
    </location>
</feature>
<evidence type="ECO:0000313" key="2">
    <source>
        <dbReference type="EMBL" id="UQX12426.1"/>
    </source>
</evidence>
<dbReference type="RefSeq" id="WP_249763215.1">
    <property type="nucleotide sequence ID" value="NZ_CP097320.1"/>
</dbReference>
<keyword evidence="3" id="KW-1185">Reference proteome</keyword>
<sequence>MYAPHRRRRQPAMIGRSGISETAGAVPDDDQAVVATAAAYGCTWNTCDDAVAATADPVLGADPRADQAARNR</sequence>
<accession>A0ABY4QRB7</accession>
<proteinExistence type="predicted"/>
<protein>
    <submittedName>
        <fullName evidence="2">Uncharacterized protein</fullName>
    </submittedName>
</protein>
<evidence type="ECO:0000313" key="3">
    <source>
        <dbReference type="Proteomes" id="UP001056610"/>
    </source>
</evidence>